<keyword evidence="2" id="KW-1185">Reference proteome</keyword>
<sequence>MVAADWVGDRKRLAEWVPEGERMTAGCLVVHERRWGGLVERRASLLLTDRRVRLLRHRGGDPRYGIRGVLFEMMRGEGEATCVDPQVRVQLDHGQEIELRRHDGETQQVRVSEYDAVHARALYEAFPAPAREEPPAREEGETP</sequence>
<name>A0ABZ1EYM2_9ACTN</name>
<dbReference type="Proteomes" id="UP001356428">
    <property type="component" value="Chromosome"/>
</dbReference>
<dbReference type="EMBL" id="CP109083">
    <property type="protein sequence ID" value="WSB09217.1"/>
    <property type="molecule type" value="Genomic_DNA"/>
</dbReference>
<accession>A0ABZ1EYM2</accession>
<proteinExistence type="predicted"/>
<protein>
    <submittedName>
        <fullName evidence="1">Uncharacterized protein</fullName>
    </submittedName>
</protein>
<dbReference type="RefSeq" id="WP_326704496.1">
    <property type="nucleotide sequence ID" value="NZ_CP109083.1"/>
</dbReference>
<reference evidence="1 2" key="1">
    <citation type="submission" date="2022-10" db="EMBL/GenBank/DDBJ databases">
        <title>The complete genomes of actinobacterial strains from the NBC collection.</title>
        <authorList>
            <person name="Joergensen T.S."/>
            <person name="Alvarez Arevalo M."/>
            <person name="Sterndorff E.B."/>
            <person name="Faurdal D."/>
            <person name="Vuksanovic O."/>
            <person name="Mourched A.-S."/>
            <person name="Charusanti P."/>
            <person name="Shaw S."/>
            <person name="Blin K."/>
            <person name="Weber T."/>
        </authorList>
    </citation>
    <scope>NUCLEOTIDE SEQUENCE [LARGE SCALE GENOMIC DNA]</scope>
    <source>
        <strain evidence="1 2">NBC 01792</strain>
    </source>
</reference>
<evidence type="ECO:0000313" key="2">
    <source>
        <dbReference type="Proteomes" id="UP001356428"/>
    </source>
</evidence>
<gene>
    <name evidence="1" type="ORF">OG849_19240</name>
</gene>
<organism evidence="1 2">
    <name type="scientific">Streptomyces cyaneofuscatus</name>
    <dbReference type="NCBI Taxonomy" id="66883"/>
    <lineage>
        <taxon>Bacteria</taxon>
        <taxon>Bacillati</taxon>
        <taxon>Actinomycetota</taxon>
        <taxon>Actinomycetes</taxon>
        <taxon>Kitasatosporales</taxon>
        <taxon>Streptomycetaceae</taxon>
        <taxon>Streptomyces</taxon>
    </lineage>
</organism>
<evidence type="ECO:0000313" key="1">
    <source>
        <dbReference type="EMBL" id="WSB09217.1"/>
    </source>
</evidence>